<feature type="domain" description="Glycosyltransferase 2-like" evidence="2">
    <location>
        <begin position="16"/>
        <end position="171"/>
    </location>
</feature>
<dbReference type="RefSeq" id="WP_129425011.1">
    <property type="nucleotide sequence ID" value="NZ_SDPW01000001.1"/>
</dbReference>
<dbReference type="AlphaFoldDB" id="A0A4Q2K257"/>
<dbReference type="InterPro" id="IPR001173">
    <property type="entry name" value="Glyco_trans_2-like"/>
</dbReference>
<dbReference type="EMBL" id="SDPW01000001">
    <property type="protein sequence ID" value="RXZ54538.1"/>
    <property type="molecule type" value="Genomic_DNA"/>
</dbReference>
<evidence type="ECO:0000259" key="2">
    <source>
        <dbReference type="Pfam" id="PF00535"/>
    </source>
</evidence>
<sequence>MEMPSNRIDQAPRVLIVIPAYNEEESIVAVAKTVSDAGWDYVVINDGSTDSTFQLCKDNGINVVSLPQNLGIGGGVQTGHKYALEHGYDINIQFDGDGQHDVACIPDLVDAISQGADLAIGSRFADDRENFRSTWLRRVGINWLSFWIKLFTGKTATDPTSGFRACSRTAIELFSKSYPIDYPEPESIVLALKNGLAIKDVAVLMHERQGGKSSIGGLSSIYYMVKVSIAIAITGLAKSAQ</sequence>
<accession>A0A4Q2K257</accession>
<dbReference type="GO" id="GO:0016740">
    <property type="term" value="F:transferase activity"/>
    <property type="evidence" value="ECO:0007669"/>
    <property type="project" value="UniProtKB-KW"/>
</dbReference>
<dbReference type="InterPro" id="IPR050256">
    <property type="entry name" value="Glycosyltransferase_2"/>
</dbReference>
<dbReference type="CDD" id="cd04179">
    <property type="entry name" value="DPM_DPG-synthase_like"/>
    <property type="match status" value="1"/>
</dbReference>
<dbReference type="SUPFAM" id="SSF53448">
    <property type="entry name" value="Nucleotide-diphospho-sugar transferases"/>
    <property type="match status" value="1"/>
</dbReference>
<proteinExistence type="inferred from homology"/>
<evidence type="ECO:0000313" key="3">
    <source>
        <dbReference type="EMBL" id="RXZ54538.1"/>
    </source>
</evidence>
<name>A0A4Q2K257_9ACTN</name>
<keyword evidence="4" id="KW-1185">Reference proteome</keyword>
<comment type="caution">
    <text evidence="3">The sequence shown here is derived from an EMBL/GenBank/DDBJ whole genome shotgun (WGS) entry which is preliminary data.</text>
</comment>
<dbReference type="InterPro" id="IPR029044">
    <property type="entry name" value="Nucleotide-diphossugar_trans"/>
</dbReference>
<comment type="similarity">
    <text evidence="1">Belongs to the glycosyltransferase 2 family.</text>
</comment>
<evidence type="ECO:0000313" key="4">
    <source>
        <dbReference type="Proteomes" id="UP000293345"/>
    </source>
</evidence>
<reference evidence="3 4" key="1">
    <citation type="submission" date="2019-01" db="EMBL/GenBank/DDBJ databases">
        <title>Senegalimassilia sp. nov. KGMB04484 isolated human feces.</title>
        <authorList>
            <person name="Han K.-I."/>
            <person name="Kim J.-S."/>
            <person name="Lee K.C."/>
            <person name="Suh M.K."/>
            <person name="Eom M.K."/>
            <person name="Lee J.H."/>
            <person name="Park S.-H."/>
            <person name="Kang S.W."/>
            <person name="Park J.-E."/>
            <person name="Oh B.S."/>
            <person name="Yu S.Y."/>
            <person name="Choi S.-H."/>
            <person name="Lee D.H."/>
            <person name="Yoon H."/>
            <person name="Kim B.-Y."/>
            <person name="Lee J.H."/>
            <person name="Lee J.-S."/>
        </authorList>
    </citation>
    <scope>NUCLEOTIDE SEQUENCE [LARGE SCALE GENOMIC DNA]</scope>
    <source>
        <strain evidence="3 4">KGMB04484</strain>
    </source>
</reference>
<organism evidence="3 4">
    <name type="scientific">Senegalimassilia faecalis</name>
    <dbReference type="NCBI Taxonomy" id="2509433"/>
    <lineage>
        <taxon>Bacteria</taxon>
        <taxon>Bacillati</taxon>
        <taxon>Actinomycetota</taxon>
        <taxon>Coriobacteriia</taxon>
        <taxon>Coriobacteriales</taxon>
        <taxon>Coriobacteriaceae</taxon>
        <taxon>Senegalimassilia</taxon>
    </lineage>
</organism>
<dbReference type="OrthoDB" id="9810303at2"/>
<dbReference type="Gene3D" id="3.90.550.10">
    <property type="entry name" value="Spore Coat Polysaccharide Biosynthesis Protein SpsA, Chain A"/>
    <property type="match status" value="1"/>
</dbReference>
<gene>
    <name evidence="3" type="ORF">ET524_08630</name>
</gene>
<dbReference type="Pfam" id="PF00535">
    <property type="entry name" value="Glycos_transf_2"/>
    <property type="match status" value="1"/>
</dbReference>
<protein>
    <submittedName>
        <fullName evidence="3">Glycosyltransferase family 2 protein</fullName>
    </submittedName>
</protein>
<evidence type="ECO:0000256" key="1">
    <source>
        <dbReference type="ARBA" id="ARBA00006739"/>
    </source>
</evidence>
<dbReference type="Proteomes" id="UP000293345">
    <property type="component" value="Unassembled WGS sequence"/>
</dbReference>
<keyword evidence="3" id="KW-0808">Transferase</keyword>
<dbReference type="PANTHER" id="PTHR48090">
    <property type="entry name" value="UNDECAPRENYL-PHOSPHATE 4-DEOXY-4-FORMAMIDO-L-ARABINOSE TRANSFERASE-RELATED"/>
    <property type="match status" value="1"/>
</dbReference>